<dbReference type="InterPro" id="IPR016169">
    <property type="entry name" value="FAD-bd_PCMH_sub2"/>
</dbReference>
<dbReference type="Gene3D" id="3.40.462.20">
    <property type="match status" value="1"/>
</dbReference>
<dbReference type="Pfam" id="PF01565">
    <property type="entry name" value="FAD_binding_4"/>
    <property type="match status" value="1"/>
</dbReference>
<evidence type="ECO:0000256" key="2">
    <source>
        <dbReference type="ARBA" id="ARBA00005466"/>
    </source>
</evidence>
<dbReference type="EMBL" id="BMUU01000005">
    <property type="protein sequence ID" value="GGY37200.1"/>
    <property type="molecule type" value="Genomic_DNA"/>
</dbReference>
<reference evidence="8" key="1">
    <citation type="journal article" date="2019" name="Int. J. Syst. Evol. Microbiol.">
        <title>The Global Catalogue of Microorganisms (GCM) 10K type strain sequencing project: providing services to taxonomists for standard genome sequencing and annotation.</title>
        <authorList>
            <consortium name="The Broad Institute Genomics Platform"/>
            <consortium name="The Broad Institute Genome Sequencing Center for Infectious Disease"/>
            <person name="Wu L."/>
            <person name="Ma J."/>
        </authorList>
    </citation>
    <scope>NUCLEOTIDE SEQUENCE [LARGE SCALE GENOMIC DNA]</scope>
    <source>
        <strain evidence="8">JCM 4594</strain>
    </source>
</reference>
<evidence type="ECO:0000256" key="3">
    <source>
        <dbReference type="ARBA" id="ARBA00022630"/>
    </source>
</evidence>
<keyword evidence="5" id="KW-0560">Oxidoreductase</keyword>
<dbReference type="InterPro" id="IPR012951">
    <property type="entry name" value="BBE"/>
</dbReference>
<evidence type="ECO:0000256" key="4">
    <source>
        <dbReference type="ARBA" id="ARBA00022827"/>
    </source>
</evidence>
<dbReference type="Proteomes" id="UP000600946">
    <property type="component" value="Unassembled WGS sequence"/>
</dbReference>
<dbReference type="InterPro" id="IPR016166">
    <property type="entry name" value="FAD-bd_PCMH"/>
</dbReference>
<dbReference type="PROSITE" id="PS51387">
    <property type="entry name" value="FAD_PCMH"/>
    <property type="match status" value="1"/>
</dbReference>
<dbReference type="InterPro" id="IPR036318">
    <property type="entry name" value="FAD-bd_PCMH-like_sf"/>
</dbReference>
<dbReference type="PANTHER" id="PTHR42973:SF39">
    <property type="entry name" value="FAD-BINDING PCMH-TYPE DOMAIN-CONTAINING PROTEIN"/>
    <property type="match status" value="1"/>
</dbReference>
<dbReference type="PANTHER" id="PTHR42973">
    <property type="entry name" value="BINDING OXIDOREDUCTASE, PUTATIVE (AFU_ORTHOLOGUE AFUA_1G17690)-RELATED"/>
    <property type="match status" value="1"/>
</dbReference>
<gene>
    <name evidence="7" type="ORF">GCM10010326_33920</name>
</gene>
<keyword evidence="4" id="KW-0274">FAD</keyword>
<name>A0ABQ3A921_9ACTN</name>
<organism evidence="7 8">
    <name type="scientific">Streptomyces xanthochromogenes</name>
    <dbReference type="NCBI Taxonomy" id="67384"/>
    <lineage>
        <taxon>Bacteria</taxon>
        <taxon>Bacillati</taxon>
        <taxon>Actinomycetota</taxon>
        <taxon>Actinomycetes</taxon>
        <taxon>Kitasatosporales</taxon>
        <taxon>Streptomycetaceae</taxon>
        <taxon>Streptomyces</taxon>
    </lineage>
</organism>
<keyword evidence="8" id="KW-1185">Reference proteome</keyword>
<dbReference type="RefSeq" id="WP_190027454.1">
    <property type="nucleotide sequence ID" value="NZ_BMUU01000005.1"/>
</dbReference>
<feature type="domain" description="FAD-binding PCMH-type" evidence="6">
    <location>
        <begin position="68"/>
        <end position="248"/>
    </location>
</feature>
<evidence type="ECO:0000313" key="8">
    <source>
        <dbReference type="Proteomes" id="UP000600946"/>
    </source>
</evidence>
<protein>
    <submittedName>
        <fullName evidence="7">FAD-linked oxidase</fullName>
    </submittedName>
</protein>
<dbReference type="PROSITE" id="PS51318">
    <property type="entry name" value="TAT"/>
    <property type="match status" value="1"/>
</dbReference>
<dbReference type="InterPro" id="IPR050416">
    <property type="entry name" value="FAD-linked_Oxidoreductase"/>
</dbReference>
<evidence type="ECO:0000313" key="7">
    <source>
        <dbReference type="EMBL" id="GGY37200.1"/>
    </source>
</evidence>
<sequence>MAGVTRRGFLGTASKVGGAAALGITAAGPARAVSSAPATTSTTVAAVTVTPGDPRYLDLTARGYNARFAAKPDSVRLVHSTDQVVAAVQEAVSGGKRIAVRGGGHCLDGLVDDPDVRILVDMSEMDAVTYDAARRAFAVEAGAMLGHVYRTLYLEWGVTIPGGTCPTVGVGGHVSGGGYGAMCREYGAVVDHLYAVEVVCVDASGTARCVVATRDAADPNRELWWAHTGGGGGNFGIVTRYWFRSPSATGSTPSTLLPKPPATLLKASASWKWSDLTEADFNRLVRNHNNWHHANNTVGTPYDSLNSVFILNNYVQGALVLSAQIDGSLANAGALMDSYIAAVADGVAAPHTTATSSWPWLKATLKDPYDTGVFNRGKFKGAYLRQSWSDAQLAVLWRGLSDKTYDGHAGILLYTYGGQVNSVAPGATALAQRDSMLKANFTTYWSDPTQDARHIAWMRSLYRDMYADTGGVPLPDGAADGSYINYPDTDLTDPAWNTSGVPWQTLYWKGNYPRLQKAKKTWDPRNVFHHALSITA</sequence>
<evidence type="ECO:0000256" key="5">
    <source>
        <dbReference type="ARBA" id="ARBA00023002"/>
    </source>
</evidence>
<evidence type="ECO:0000256" key="1">
    <source>
        <dbReference type="ARBA" id="ARBA00001974"/>
    </source>
</evidence>
<keyword evidence="3" id="KW-0285">Flavoprotein</keyword>
<comment type="caution">
    <text evidence="7">The sequence shown here is derived from an EMBL/GenBank/DDBJ whole genome shotgun (WGS) entry which is preliminary data.</text>
</comment>
<dbReference type="GeneID" id="96291351"/>
<evidence type="ECO:0000259" key="6">
    <source>
        <dbReference type="PROSITE" id="PS51387"/>
    </source>
</evidence>
<comment type="cofactor">
    <cofactor evidence="1">
        <name>FAD</name>
        <dbReference type="ChEBI" id="CHEBI:57692"/>
    </cofactor>
</comment>
<proteinExistence type="inferred from homology"/>
<dbReference type="Pfam" id="PF08031">
    <property type="entry name" value="BBE"/>
    <property type="match status" value="1"/>
</dbReference>
<dbReference type="SUPFAM" id="SSF56176">
    <property type="entry name" value="FAD-binding/transporter-associated domain-like"/>
    <property type="match status" value="1"/>
</dbReference>
<accession>A0ABQ3A921</accession>
<dbReference type="Gene3D" id="3.30.465.10">
    <property type="match status" value="1"/>
</dbReference>
<dbReference type="InterPro" id="IPR006311">
    <property type="entry name" value="TAT_signal"/>
</dbReference>
<comment type="similarity">
    <text evidence="2">Belongs to the oxygen-dependent FAD-linked oxidoreductase family.</text>
</comment>
<dbReference type="InterPro" id="IPR006094">
    <property type="entry name" value="Oxid_FAD_bind_N"/>
</dbReference>